<protein>
    <submittedName>
        <fullName evidence="1">Uncharacterized protein</fullName>
    </submittedName>
</protein>
<evidence type="ECO:0000313" key="1">
    <source>
        <dbReference type="EMBL" id="KUM48259.1"/>
    </source>
</evidence>
<reference evidence="1" key="1">
    <citation type="journal article" date="2015" name="Genome Biol. Evol.">
        <title>Organellar Genomes of White Spruce (Picea glauca): Assembly and Annotation.</title>
        <authorList>
            <person name="Jackman S.D."/>
            <person name="Warren R.L."/>
            <person name="Gibb E.A."/>
            <person name="Vandervalk B.P."/>
            <person name="Mohamadi H."/>
            <person name="Chu J."/>
            <person name="Raymond A."/>
            <person name="Pleasance S."/>
            <person name="Coope R."/>
            <person name="Wildung M.R."/>
            <person name="Ritland C.E."/>
            <person name="Bousquet J."/>
            <person name="Jones S.J."/>
            <person name="Bohlmann J."/>
            <person name="Birol I."/>
        </authorList>
    </citation>
    <scope>NUCLEOTIDE SEQUENCE [LARGE SCALE GENOMIC DNA]</scope>
    <source>
        <tissue evidence="1">Flushing bud</tissue>
    </source>
</reference>
<dbReference type="AlphaFoldDB" id="A0A101LZI5"/>
<sequence length="54" mass="5750">MFLKADTCPFRPLAVPLGDSLKLRNLADPLGDSLKLNLAARGRGGITLSKASRL</sequence>
<dbReference type="EMBL" id="LKAM01000006">
    <property type="protein sequence ID" value="KUM48259.1"/>
    <property type="molecule type" value="Genomic_DNA"/>
</dbReference>
<gene>
    <name evidence="1" type="ORF">ABT39_MTgene5259</name>
</gene>
<comment type="caution">
    <text evidence="1">The sequence shown here is derived from an EMBL/GenBank/DDBJ whole genome shotgun (WGS) entry which is preliminary data.</text>
</comment>
<keyword evidence="1" id="KW-0496">Mitochondrion</keyword>
<geneLocation type="mitochondrion" evidence="1"/>
<organism evidence="1">
    <name type="scientific">Picea glauca</name>
    <name type="common">White spruce</name>
    <name type="synonym">Pinus glauca</name>
    <dbReference type="NCBI Taxonomy" id="3330"/>
    <lineage>
        <taxon>Eukaryota</taxon>
        <taxon>Viridiplantae</taxon>
        <taxon>Streptophyta</taxon>
        <taxon>Embryophyta</taxon>
        <taxon>Tracheophyta</taxon>
        <taxon>Spermatophyta</taxon>
        <taxon>Pinopsida</taxon>
        <taxon>Pinidae</taxon>
        <taxon>Conifers I</taxon>
        <taxon>Pinales</taxon>
        <taxon>Pinaceae</taxon>
        <taxon>Picea</taxon>
    </lineage>
</organism>
<proteinExistence type="predicted"/>
<name>A0A101LZI5_PICGL</name>
<accession>A0A101LZI5</accession>